<dbReference type="SUPFAM" id="SSF56784">
    <property type="entry name" value="HAD-like"/>
    <property type="match status" value="1"/>
</dbReference>
<proteinExistence type="inferred from homology"/>
<dbReference type="GO" id="GO:0005737">
    <property type="term" value="C:cytoplasm"/>
    <property type="evidence" value="ECO:0007669"/>
    <property type="project" value="UniProtKB-SubCell"/>
</dbReference>
<dbReference type="InterPro" id="IPR004446">
    <property type="entry name" value="Heptose_bisP_phosphatase"/>
</dbReference>
<dbReference type="Gene3D" id="3.40.50.1000">
    <property type="entry name" value="HAD superfamily/HAD-like"/>
    <property type="match status" value="1"/>
</dbReference>
<evidence type="ECO:0000256" key="3">
    <source>
        <dbReference type="ARBA" id="ARBA00022490"/>
    </source>
</evidence>
<dbReference type="GO" id="GO:0016791">
    <property type="term" value="F:phosphatase activity"/>
    <property type="evidence" value="ECO:0007669"/>
    <property type="project" value="InterPro"/>
</dbReference>
<sequence length="205" mass="22295">MDGQGVLRRAIFLDRDGTLNKDTGYVHRKEDWHWLPGVVEALKRFHAVGYALVVVSNQSGLARGMYDLAALHELEAWINADLEAKGAAIDAWYYCPHLPEITGPCSCRKPAPGLILRAAEEMGLDLARSWMVGDRVRDVEAGLAAGCRCVLLRPAQGGYEADAPVPPGVAVAPHLAAAEVLILGPELRRLRTEREIRSGRLKGVG</sequence>
<dbReference type="AlphaFoldDB" id="A0A6H3FCL4"/>
<keyword evidence="4" id="KW-0479">Metal-binding</keyword>
<evidence type="ECO:0000256" key="2">
    <source>
        <dbReference type="ARBA" id="ARBA00005628"/>
    </source>
</evidence>
<dbReference type="NCBIfam" id="TIGR01662">
    <property type="entry name" value="HAD-SF-IIIA"/>
    <property type="match status" value="1"/>
</dbReference>
<dbReference type="InterPro" id="IPR036412">
    <property type="entry name" value="HAD-like_sf"/>
</dbReference>
<evidence type="ECO:0000313" key="8">
    <source>
        <dbReference type="EMBL" id="TBH80582.1"/>
    </source>
</evidence>
<dbReference type="Pfam" id="PF13242">
    <property type="entry name" value="Hydrolase_like"/>
    <property type="match status" value="1"/>
</dbReference>
<dbReference type="NCBIfam" id="TIGR01656">
    <property type="entry name" value="Histidinol-ppas"/>
    <property type="match status" value="1"/>
</dbReference>
<dbReference type="PANTHER" id="PTHR42891:SF1">
    <property type="entry name" value="D-GLYCERO-BETA-D-MANNO-HEPTOSE-1,7-BISPHOSPHATE 7-PHOSPHATASE"/>
    <property type="match status" value="1"/>
</dbReference>
<keyword evidence="3" id="KW-0963">Cytoplasm</keyword>
<organism evidence="8 9">
    <name type="scientific">Desulfovibrio legallii</name>
    <dbReference type="NCBI Taxonomy" id="571438"/>
    <lineage>
        <taxon>Bacteria</taxon>
        <taxon>Pseudomonadati</taxon>
        <taxon>Thermodesulfobacteriota</taxon>
        <taxon>Desulfovibrionia</taxon>
        <taxon>Desulfovibrionales</taxon>
        <taxon>Desulfovibrionaceae</taxon>
        <taxon>Desulfovibrio</taxon>
    </lineage>
</organism>
<comment type="caution">
    <text evidence="8">The sequence shown here is derived from an EMBL/GenBank/DDBJ whole genome shotgun (WGS) entry which is preliminary data.</text>
</comment>
<dbReference type="RefSeq" id="WP_118230819.1">
    <property type="nucleotide sequence ID" value="NZ_DBFBQU010000045.1"/>
</dbReference>
<evidence type="ECO:0000256" key="6">
    <source>
        <dbReference type="ARBA" id="ARBA00023277"/>
    </source>
</evidence>
<name>A0A6H3FCL4_9BACT</name>
<evidence type="ECO:0000256" key="4">
    <source>
        <dbReference type="ARBA" id="ARBA00022723"/>
    </source>
</evidence>
<dbReference type="NCBIfam" id="NF006506">
    <property type="entry name" value="PRK08942.1"/>
    <property type="match status" value="1"/>
</dbReference>
<reference evidence="8 9" key="1">
    <citation type="submission" date="2018-12" db="EMBL/GenBank/DDBJ databases">
        <title>First genome draft of Desulfovibrio legallis sp. nov.</title>
        <authorList>
            <person name="Ben Dhia O."/>
            <person name="Najjari A."/>
            <person name="Ferjani R."/>
            <person name="Fhoula I."/>
            <person name="Fardeau M.-L."/>
            <person name="Boudabbous A."/>
            <person name="Ouzari H.I."/>
        </authorList>
    </citation>
    <scope>NUCLEOTIDE SEQUENCE [LARGE SCALE GENOMIC DNA]</scope>
    <source>
        <strain evidence="8 9">H1T</strain>
    </source>
</reference>
<dbReference type="InterPro" id="IPR006543">
    <property type="entry name" value="Histidinol-phos"/>
</dbReference>
<dbReference type="PANTHER" id="PTHR42891">
    <property type="entry name" value="D-GLYCERO-BETA-D-MANNO-HEPTOSE-1,7-BISPHOSPHATE 7-PHOSPHATASE"/>
    <property type="match status" value="1"/>
</dbReference>
<keyword evidence="6" id="KW-0119">Carbohydrate metabolism</keyword>
<evidence type="ECO:0000256" key="1">
    <source>
        <dbReference type="ARBA" id="ARBA00004496"/>
    </source>
</evidence>
<dbReference type="Proteomes" id="UP000292919">
    <property type="component" value="Unassembled WGS sequence"/>
</dbReference>
<protein>
    <recommendedName>
        <fullName evidence="7">D,D-heptose 1,7-bisphosphate phosphatase</fullName>
    </recommendedName>
</protein>
<dbReference type="NCBIfam" id="TIGR00213">
    <property type="entry name" value="GmhB_yaeD"/>
    <property type="match status" value="1"/>
</dbReference>
<dbReference type="InterPro" id="IPR023214">
    <property type="entry name" value="HAD_sf"/>
</dbReference>
<dbReference type="EMBL" id="SIXC01000005">
    <property type="protein sequence ID" value="TBH80582.1"/>
    <property type="molecule type" value="Genomic_DNA"/>
</dbReference>
<comment type="subcellular location">
    <subcellularLocation>
        <location evidence="1">Cytoplasm</location>
    </subcellularLocation>
</comment>
<keyword evidence="9" id="KW-1185">Reference proteome</keyword>
<keyword evidence="5 8" id="KW-0378">Hydrolase</keyword>
<dbReference type="GO" id="GO:0005975">
    <property type="term" value="P:carbohydrate metabolic process"/>
    <property type="evidence" value="ECO:0007669"/>
    <property type="project" value="InterPro"/>
</dbReference>
<evidence type="ECO:0000313" key="9">
    <source>
        <dbReference type="Proteomes" id="UP000292919"/>
    </source>
</evidence>
<evidence type="ECO:0000256" key="5">
    <source>
        <dbReference type="ARBA" id="ARBA00022801"/>
    </source>
</evidence>
<dbReference type="GO" id="GO:0046872">
    <property type="term" value="F:metal ion binding"/>
    <property type="evidence" value="ECO:0007669"/>
    <property type="project" value="UniProtKB-KW"/>
</dbReference>
<comment type="similarity">
    <text evidence="2">Belongs to the GmhB family.</text>
</comment>
<gene>
    <name evidence="8" type="primary">gmhB</name>
    <name evidence="8" type="ORF">EB812_05470</name>
</gene>
<dbReference type="InterPro" id="IPR006549">
    <property type="entry name" value="HAD-SF_hydro_IIIA"/>
</dbReference>
<evidence type="ECO:0000256" key="7">
    <source>
        <dbReference type="ARBA" id="ARBA00031828"/>
    </source>
</evidence>
<dbReference type="CDD" id="cd07503">
    <property type="entry name" value="HAD_HisB-N"/>
    <property type="match status" value="1"/>
</dbReference>
<accession>A0A6H3FCL4</accession>